<sequence length="300" mass="33943">MNDPYPSRRNTDRPRSLLERLTDLISPEPDSRAELLEILQDAHERNLIDADSLSMIEGVFQVAEMSARDVMVPRAQMDAINIDESPDTFLPFMLDKAHSRYPVYEGSRDNVIGVLLAKDLLQFYKEDAPEHRETFDVRSMLRPAVFIPESKRLNVLLHDFRVNRNHLAIVVDEYGGVAGLITIEDVLEQIVGDIEDEFDFDEEEDNIIAAPDGRYRVRALTEVAQFNEVFGATYGDDEADTIGGLVTHRFGRVPHRGEAIDIDGFSFEILRGDARQLHVLLVTRLPEPSLQDGDGSTHDN</sequence>
<dbReference type="Gene3D" id="3.30.465.10">
    <property type="match status" value="1"/>
</dbReference>
<organism evidence="11 12">
    <name type="scientific">Robbsia andropogonis</name>
    <dbReference type="NCBI Taxonomy" id="28092"/>
    <lineage>
        <taxon>Bacteria</taxon>
        <taxon>Pseudomonadati</taxon>
        <taxon>Pseudomonadota</taxon>
        <taxon>Betaproteobacteria</taxon>
        <taxon>Burkholderiales</taxon>
        <taxon>Burkholderiaceae</taxon>
        <taxon>Robbsia</taxon>
    </lineage>
</organism>
<dbReference type="FunFam" id="3.10.580.10:FF:000002">
    <property type="entry name" value="Magnesium/cobalt efflux protein CorC"/>
    <property type="match status" value="1"/>
</dbReference>
<evidence type="ECO:0000259" key="10">
    <source>
        <dbReference type="PROSITE" id="PS51371"/>
    </source>
</evidence>
<dbReference type="Proteomes" id="UP000033618">
    <property type="component" value="Unassembled WGS sequence"/>
</dbReference>
<evidence type="ECO:0000256" key="1">
    <source>
        <dbReference type="ARBA" id="ARBA00006337"/>
    </source>
</evidence>
<keyword evidence="4" id="KW-0460">Magnesium</keyword>
<feature type="domain" description="CBS" evidence="10">
    <location>
        <begin position="140"/>
        <end position="197"/>
    </location>
</feature>
<evidence type="ECO:0000256" key="2">
    <source>
        <dbReference type="ARBA" id="ARBA00022448"/>
    </source>
</evidence>
<dbReference type="InterPro" id="IPR046342">
    <property type="entry name" value="CBS_dom_sf"/>
</dbReference>
<keyword evidence="5 9" id="KW-0129">CBS domain</keyword>
<dbReference type="InterPro" id="IPR044751">
    <property type="entry name" value="Ion_transp-like_CBS"/>
</dbReference>
<gene>
    <name evidence="11" type="ORF">WM40_00335</name>
</gene>
<dbReference type="InterPro" id="IPR000644">
    <property type="entry name" value="CBS_dom"/>
</dbReference>
<evidence type="ECO:0000256" key="8">
    <source>
        <dbReference type="ARBA" id="ARBA00040729"/>
    </source>
</evidence>
<dbReference type="SUPFAM" id="SSF56176">
    <property type="entry name" value="FAD-binding/transporter-associated domain-like"/>
    <property type="match status" value="1"/>
</dbReference>
<evidence type="ECO:0000256" key="7">
    <source>
        <dbReference type="ARBA" id="ARBA00037273"/>
    </source>
</evidence>
<comment type="caution">
    <text evidence="11">The sequence shown here is derived from an EMBL/GenBank/DDBJ whole genome shotgun (WGS) entry which is preliminary data.</text>
</comment>
<dbReference type="SMART" id="SM01091">
    <property type="entry name" value="CorC_HlyC"/>
    <property type="match status" value="1"/>
</dbReference>
<dbReference type="RefSeq" id="WP_024902656.1">
    <property type="nucleotide sequence ID" value="NZ_CADFGU010000001.1"/>
</dbReference>
<evidence type="ECO:0000256" key="9">
    <source>
        <dbReference type="PROSITE-ProRule" id="PRU00703"/>
    </source>
</evidence>
<comment type="function">
    <text evidence="7">Plays a role in the transport of magnesium and cobalt ions.</text>
</comment>
<dbReference type="InterPro" id="IPR054115">
    <property type="entry name" value="CorC_N"/>
</dbReference>
<dbReference type="Pfam" id="PF00571">
    <property type="entry name" value="CBS"/>
    <property type="match status" value="2"/>
</dbReference>
<evidence type="ECO:0000256" key="6">
    <source>
        <dbReference type="ARBA" id="ARBA00023285"/>
    </source>
</evidence>
<dbReference type="InterPro" id="IPR036318">
    <property type="entry name" value="FAD-bd_PCMH-like_sf"/>
</dbReference>
<dbReference type="SUPFAM" id="SSF54631">
    <property type="entry name" value="CBS-domain pair"/>
    <property type="match status" value="1"/>
</dbReference>
<dbReference type="GO" id="GO:0050660">
    <property type="term" value="F:flavin adenine dinucleotide binding"/>
    <property type="evidence" value="ECO:0007669"/>
    <property type="project" value="InterPro"/>
</dbReference>
<dbReference type="CDD" id="cd04590">
    <property type="entry name" value="CBS_pair_CorC_HlyC_assoc"/>
    <property type="match status" value="1"/>
</dbReference>
<reference evidence="11 12" key="1">
    <citation type="submission" date="2015-03" db="EMBL/GenBank/DDBJ databases">
        <title>Draft Genome Sequence of Burkholderia andropogonis type strain ICMP2807, isolated from Sorghum bicolor.</title>
        <authorList>
            <person name="Lopes-Santos L."/>
            <person name="Castro D.B."/>
            <person name="Ottoboni L.M."/>
            <person name="Park D."/>
            <person name="Weirc B.S."/>
            <person name="Destefano S.A."/>
        </authorList>
    </citation>
    <scope>NUCLEOTIDE SEQUENCE [LARGE SCALE GENOMIC DNA]</scope>
    <source>
        <strain evidence="11 12">ICMP2807</strain>
    </source>
</reference>
<name>A0A0F5K6K5_9BURK</name>
<dbReference type="GO" id="GO:0005886">
    <property type="term" value="C:plasma membrane"/>
    <property type="evidence" value="ECO:0007669"/>
    <property type="project" value="TreeGrafter"/>
</dbReference>
<keyword evidence="2" id="KW-0813">Transport</keyword>
<dbReference type="Pfam" id="PF21917">
    <property type="entry name" value="NMB0537_N"/>
    <property type="match status" value="1"/>
</dbReference>
<dbReference type="Pfam" id="PF03471">
    <property type="entry name" value="CorC_HlyC"/>
    <property type="match status" value="1"/>
</dbReference>
<evidence type="ECO:0000313" key="12">
    <source>
        <dbReference type="Proteomes" id="UP000033618"/>
    </source>
</evidence>
<evidence type="ECO:0000256" key="3">
    <source>
        <dbReference type="ARBA" id="ARBA00022737"/>
    </source>
</evidence>
<dbReference type="STRING" id="28092.WM40_00335"/>
<evidence type="ECO:0000313" key="11">
    <source>
        <dbReference type="EMBL" id="KKB65157.1"/>
    </source>
</evidence>
<dbReference type="PANTHER" id="PTHR22777:SF27">
    <property type="entry name" value="MAGNESIUM AND COBALT EFFLUX PROTEIN CORC"/>
    <property type="match status" value="1"/>
</dbReference>
<dbReference type="AlphaFoldDB" id="A0A0F5K6K5"/>
<dbReference type="PATRIC" id="fig|28092.6.peg.73"/>
<dbReference type="InterPro" id="IPR016169">
    <property type="entry name" value="FAD-bd_PCMH_sub2"/>
</dbReference>
<dbReference type="EMBL" id="LAQU01000001">
    <property type="protein sequence ID" value="KKB65157.1"/>
    <property type="molecule type" value="Genomic_DNA"/>
</dbReference>
<evidence type="ECO:0000256" key="5">
    <source>
        <dbReference type="ARBA" id="ARBA00023122"/>
    </source>
</evidence>
<dbReference type="InterPro" id="IPR005170">
    <property type="entry name" value="Transptr-assoc_dom"/>
</dbReference>
<feature type="domain" description="CBS" evidence="10">
    <location>
        <begin position="71"/>
        <end position="130"/>
    </location>
</feature>
<accession>A0A0F5K6K5</accession>
<comment type="similarity">
    <text evidence="1">Belongs to the UPF0053 family.</text>
</comment>
<keyword evidence="12" id="KW-1185">Reference proteome</keyword>
<dbReference type="Gene3D" id="3.10.580.10">
    <property type="entry name" value="CBS-domain"/>
    <property type="match status" value="1"/>
</dbReference>
<proteinExistence type="inferred from homology"/>
<dbReference type="PANTHER" id="PTHR22777">
    <property type="entry name" value="HEMOLYSIN-RELATED"/>
    <property type="match status" value="1"/>
</dbReference>
<protein>
    <recommendedName>
        <fullName evidence="8">Magnesium and cobalt efflux protein CorC</fullName>
    </recommendedName>
</protein>
<keyword evidence="3" id="KW-0677">Repeat</keyword>
<dbReference type="OrthoDB" id="9798188at2"/>
<keyword evidence="6" id="KW-0170">Cobalt</keyword>
<dbReference type="PROSITE" id="PS51371">
    <property type="entry name" value="CBS"/>
    <property type="match status" value="2"/>
</dbReference>
<evidence type="ECO:0000256" key="4">
    <source>
        <dbReference type="ARBA" id="ARBA00022842"/>
    </source>
</evidence>